<dbReference type="PANTHER" id="PTHR10656:SF42">
    <property type="entry name" value="CYCLIC GMP-AMP SYNTHASE-LIKE PROTEIN-RELATED"/>
    <property type="match status" value="1"/>
</dbReference>
<keyword evidence="4" id="KW-0808">Transferase</keyword>
<dbReference type="RefSeq" id="XP_017031103.1">
    <property type="nucleotide sequence ID" value="XM_017175614.2"/>
</dbReference>
<evidence type="ECO:0000313" key="15">
    <source>
        <dbReference type="RefSeq" id="XP_017031103.1"/>
    </source>
</evidence>
<proteinExistence type="inferred from homology"/>
<evidence type="ECO:0000256" key="4">
    <source>
        <dbReference type="ARBA" id="ARBA00022679"/>
    </source>
</evidence>
<dbReference type="GO" id="GO:0005525">
    <property type="term" value="F:GTP binding"/>
    <property type="evidence" value="ECO:0007669"/>
    <property type="project" value="UniProtKB-KW"/>
</dbReference>
<evidence type="ECO:0000256" key="3">
    <source>
        <dbReference type="ARBA" id="ARBA00008307"/>
    </source>
</evidence>
<dbReference type="Pfam" id="PF03281">
    <property type="entry name" value="Mab-21"/>
    <property type="match status" value="1"/>
</dbReference>
<dbReference type="OrthoDB" id="6054650at2759"/>
<evidence type="ECO:0000256" key="5">
    <source>
        <dbReference type="ARBA" id="ARBA00022695"/>
    </source>
</evidence>
<accession>A0A6P4J922</accession>
<comment type="cofactor">
    <cofactor evidence="1">
        <name>Mn(2+)</name>
        <dbReference type="ChEBI" id="CHEBI:29035"/>
    </cofactor>
</comment>
<organism evidence="14 15">
    <name type="scientific">Drosophila kikkawai</name>
    <name type="common">Fruit fly</name>
    <dbReference type="NCBI Taxonomy" id="30033"/>
    <lineage>
        <taxon>Eukaryota</taxon>
        <taxon>Metazoa</taxon>
        <taxon>Ecdysozoa</taxon>
        <taxon>Arthropoda</taxon>
        <taxon>Hexapoda</taxon>
        <taxon>Insecta</taxon>
        <taxon>Pterygota</taxon>
        <taxon>Neoptera</taxon>
        <taxon>Endopterygota</taxon>
        <taxon>Diptera</taxon>
        <taxon>Brachycera</taxon>
        <taxon>Muscomorpha</taxon>
        <taxon>Ephydroidea</taxon>
        <taxon>Drosophilidae</taxon>
        <taxon>Drosophila</taxon>
        <taxon>Sophophora</taxon>
    </lineage>
</organism>
<feature type="domain" description="Mab-21-like nucleotidyltransferase" evidence="12">
    <location>
        <begin position="59"/>
        <end position="188"/>
    </location>
</feature>
<comment type="similarity">
    <text evidence="3">Belongs to the mab-21 family.</text>
</comment>
<evidence type="ECO:0000313" key="14">
    <source>
        <dbReference type="Proteomes" id="UP001652661"/>
    </source>
</evidence>
<dbReference type="GeneID" id="108080761"/>
<dbReference type="GO" id="GO:0046872">
    <property type="term" value="F:metal ion binding"/>
    <property type="evidence" value="ECO:0007669"/>
    <property type="project" value="UniProtKB-KW"/>
</dbReference>
<feature type="domain" description="Mab-21-like HhH/H2TH-like" evidence="13">
    <location>
        <begin position="227"/>
        <end position="315"/>
    </location>
</feature>
<dbReference type="InterPro" id="IPR046903">
    <property type="entry name" value="Mab-21-like_nuc_Trfase"/>
</dbReference>
<evidence type="ECO:0000256" key="11">
    <source>
        <dbReference type="ARBA" id="ARBA00023211"/>
    </source>
</evidence>
<dbReference type="GO" id="GO:0005524">
    <property type="term" value="F:ATP binding"/>
    <property type="evidence" value="ECO:0007669"/>
    <property type="project" value="UniProtKB-KW"/>
</dbReference>
<name>A0A6P4J922_DROKI</name>
<reference evidence="15" key="1">
    <citation type="submission" date="2025-08" db="UniProtKB">
        <authorList>
            <consortium name="RefSeq"/>
        </authorList>
    </citation>
    <scope>IDENTIFICATION</scope>
    <source>
        <strain evidence="15">14028-0561.14</strain>
        <tissue evidence="15">Whole fly</tissue>
    </source>
</reference>
<evidence type="ECO:0000259" key="13">
    <source>
        <dbReference type="Pfam" id="PF20266"/>
    </source>
</evidence>
<evidence type="ECO:0000256" key="9">
    <source>
        <dbReference type="ARBA" id="ARBA00022842"/>
    </source>
</evidence>
<dbReference type="Pfam" id="PF20266">
    <property type="entry name" value="Mab-21_C"/>
    <property type="match status" value="1"/>
</dbReference>
<keyword evidence="7" id="KW-0547">Nucleotide-binding</keyword>
<dbReference type="AlphaFoldDB" id="A0A6P4J922"/>
<evidence type="ECO:0000256" key="2">
    <source>
        <dbReference type="ARBA" id="ARBA00001946"/>
    </source>
</evidence>
<dbReference type="Proteomes" id="UP001652661">
    <property type="component" value="Chromosome 3R"/>
</dbReference>
<keyword evidence="9" id="KW-0460">Magnesium</keyword>
<sequence>MSFTENLQQKLMNLEISSKDHTVYTEDADALLNHVIEELKEKDPSFAEVFVGLSLCGSYLDQVKLDVPDEFDLHLKLKFPFKVTPKSNNSEFVSLCAEFEPMLLKFDIEGADLQHWLHSVFKKVFSSDLILSCNGKKYTLSYRMGTYGCAHTIKAVSKDRALSIDLVPAFEFTGSQWPFADPPVPQKVRNAYPWLATALLGVNKTGKSFIVSAPMWENALIKDNHKLKDVLRLMKGLRDANRKQLPELSSYMMKTVLLHRAATVDWKRDLGELFVEMWGHLIKHLWNGKLEVFLTRNGNLLSQMHPQSQKKCLATAEDLLKSLKEAKLAVDKFDKVFTEK</sequence>
<dbReference type="PANTHER" id="PTHR10656">
    <property type="entry name" value="CELL FATE DETERMINING PROTEIN MAB21-RELATED"/>
    <property type="match status" value="1"/>
</dbReference>
<dbReference type="Gene3D" id="1.10.1410.40">
    <property type="match status" value="1"/>
</dbReference>
<evidence type="ECO:0000256" key="7">
    <source>
        <dbReference type="ARBA" id="ARBA00022741"/>
    </source>
</evidence>
<dbReference type="Gene3D" id="3.30.460.90">
    <property type="match status" value="1"/>
</dbReference>
<keyword evidence="5" id="KW-0548">Nucleotidyltransferase</keyword>
<evidence type="ECO:0000256" key="10">
    <source>
        <dbReference type="ARBA" id="ARBA00023134"/>
    </source>
</evidence>
<dbReference type="GO" id="GO:0016779">
    <property type="term" value="F:nucleotidyltransferase activity"/>
    <property type="evidence" value="ECO:0007669"/>
    <property type="project" value="UniProtKB-KW"/>
</dbReference>
<keyword evidence="10" id="KW-0342">GTP-binding</keyword>
<dbReference type="InterPro" id="IPR046906">
    <property type="entry name" value="Mab-21_HhH/H2TH-like"/>
</dbReference>
<comment type="cofactor">
    <cofactor evidence="2">
        <name>Mg(2+)</name>
        <dbReference type="ChEBI" id="CHEBI:18420"/>
    </cofactor>
</comment>
<gene>
    <name evidence="15" type="primary">LOC108080761</name>
</gene>
<evidence type="ECO:0000256" key="8">
    <source>
        <dbReference type="ARBA" id="ARBA00022840"/>
    </source>
</evidence>
<keyword evidence="8" id="KW-0067">ATP-binding</keyword>
<evidence type="ECO:0000259" key="12">
    <source>
        <dbReference type="Pfam" id="PF03281"/>
    </source>
</evidence>
<evidence type="ECO:0000256" key="1">
    <source>
        <dbReference type="ARBA" id="ARBA00001936"/>
    </source>
</evidence>
<keyword evidence="6" id="KW-0479">Metal-binding</keyword>
<keyword evidence="11" id="KW-0464">Manganese</keyword>
<evidence type="ECO:0000256" key="6">
    <source>
        <dbReference type="ARBA" id="ARBA00022723"/>
    </source>
</evidence>
<dbReference type="SMART" id="SM01265">
    <property type="entry name" value="Mab-21"/>
    <property type="match status" value="1"/>
</dbReference>
<dbReference type="InterPro" id="IPR024810">
    <property type="entry name" value="MAB21L/cGLR"/>
</dbReference>
<protein>
    <submittedName>
        <fullName evidence="15">Cyclic GMP-AMP synthase-like protein</fullName>
    </submittedName>
</protein>
<keyword evidence="14" id="KW-1185">Reference proteome</keyword>